<evidence type="ECO:0000313" key="1">
    <source>
        <dbReference type="EMBL" id="RAK71293.1"/>
    </source>
</evidence>
<keyword evidence="2" id="KW-1185">Reference proteome</keyword>
<organism evidence="1 2">
    <name type="scientific">Aspergillus fijiensis CBS 313.89</name>
    <dbReference type="NCBI Taxonomy" id="1448319"/>
    <lineage>
        <taxon>Eukaryota</taxon>
        <taxon>Fungi</taxon>
        <taxon>Dikarya</taxon>
        <taxon>Ascomycota</taxon>
        <taxon>Pezizomycotina</taxon>
        <taxon>Eurotiomycetes</taxon>
        <taxon>Eurotiomycetidae</taxon>
        <taxon>Eurotiales</taxon>
        <taxon>Aspergillaceae</taxon>
        <taxon>Aspergillus</taxon>
    </lineage>
</organism>
<evidence type="ECO:0000313" key="2">
    <source>
        <dbReference type="Proteomes" id="UP000249789"/>
    </source>
</evidence>
<gene>
    <name evidence="1" type="ORF">BO72DRAFT_20015</name>
</gene>
<dbReference type="Proteomes" id="UP000249789">
    <property type="component" value="Unassembled WGS sequence"/>
</dbReference>
<reference evidence="1 2" key="1">
    <citation type="submission" date="2018-02" db="EMBL/GenBank/DDBJ databases">
        <title>The genomes of Aspergillus section Nigri reveals drivers in fungal speciation.</title>
        <authorList>
            <consortium name="DOE Joint Genome Institute"/>
            <person name="Vesth T.C."/>
            <person name="Nybo J."/>
            <person name="Theobald S."/>
            <person name="Brandl J."/>
            <person name="Frisvad J.C."/>
            <person name="Nielsen K.F."/>
            <person name="Lyhne E.K."/>
            <person name="Kogle M.E."/>
            <person name="Kuo A."/>
            <person name="Riley R."/>
            <person name="Clum A."/>
            <person name="Nolan M."/>
            <person name="Lipzen A."/>
            <person name="Salamov A."/>
            <person name="Henrissat B."/>
            <person name="Wiebenga A."/>
            <person name="De vries R.P."/>
            <person name="Grigoriev I.V."/>
            <person name="Mortensen U.H."/>
            <person name="Andersen M.R."/>
            <person name="Baker S.E."/>
        </authorList>
    </citation>
    <scope>NUCLEOTIDE SEQUENCE [LARGE SCALE GENOMIC DNA]</scope>
    <source>
        <strain evidence="1 2">CBS 313.89</strain>
    </source>
</reference>
<proteinExistence type="predicted"/>
<dbReference type="VEuPathDB" id="FungiDB:BO72DRAFT_20015"/>
<dbReference type="RefSeq" id="XP_040795305.1">
    <property type="nucleotide sequence ID" value="XM_040939596.1"/>
</dbReference>
<sequence>MLFKVRSFDVLLLALLSMFKLLLTLITVEGLDCSKMYMTSLINYVPCSAQDARIAVVDTTKGNNKTLRQ</sequence>
<dbReference type="GeneID" id="63856929"/>
<accession>A0A8G1REH9</accession>
<dbReference type="AlphaFoldDB" id="A0A8G1REH9"/>
<dbReference type="EMBL" id="KZ824727">
    <property type="protein sequence ID" value="RAK71293.1"/>
    <property type="molecule type" value="Genomic_DNA"/>
</dbReference>
<name>A0A8G1REH9_9EURO</name>
<protein>
    <submittedName>
        <fullName evidence="1">Uncharacterized protein</fullName>
    </submittedName>
</protein>